<keyword evidence="4 7" id="KW-0378">Hydrolase</keyword>
<reference evidence="8" key="1">
    <citation type="submission" date="2018-11" db="EMBL/GenBank/DDBJ databases">
        <authorList>
            <person name="Onetto C."/>
        </authorList>
    </citation>
    <scope>NUCLEOTIDE SEQUENCE [LARGE SCALE GENOMIC DNA]</scope>
</reference>
<dbReference type="InterPro" id="IPR034690">
    <property type="entry name" value="Endolysin_T4_type"/>
</dbReference>
<dbReference type="GO" id="GO:0031640">
    <property type="term" value="P:killing of cells of another organism"/>
    <property type="evidence" value="ECO:0007669"/>
    <property type="project" value="UniProtKB-KW"/>
</dbReference>
<organism evidence="8 9">
    <name type="scientific">Candidatus Defluviicoccus seviourii</name>
    <dbReference type="NCBI Taxonomy" id="2565273"/>
    <lineage>
        <taxon>Bacteria</taxon>
        <taxon>Pseudomonadati</taxon>
        <taxon>Pseudomonadota</taxon>
        <taxon>Alphaproteobacteria</taxon>
        <taxon>Rhodospirillales</taxon>
        <taxon>Rhodospirillaceae</taxon>
        <taxon>Defluviicoccus</taxon>
    </lineage>
</organism>
<gene>
    <name evidence="8" type="ORF">DF3PA_170039</name>
</gene>
<evidence type="ECO:0000256" key="6">
    <source>
        <dbReference type="ARBA" id="ARBA00023295"/>
    </source>
</evidence>
<dbReference type="GO" id="GO:0042742">
    <property type="term" value="P:defense response to bacterium"/>
    <property type="evidence" value="ECO:0007669"/>
    <property type="project" value="UniProtKB-KW"/>
</dbReference>
<dbReference type="EMBL" id="UXAT02000009">
    <property type="protein sequence ID" value="VUX45938.1"/>
    <property type="molecule type" value="Genomic_DNA"/>
</dbReference>
<dbReference type="InterPro" id="IPR002196">
    <property type="entry name" value="Glyco_hydro_24"/>
</dbReference>
<accession>A0A564WD90</accession>
<evidence type="ECO:0000313" key="9">
    <source>
        <dbReference type="Proteomes" id="UP000326641"/>
    </source>
</evidence>
<dbReference type="Proteomes" id="UP000326641">
    <property type="component" value="Unassembled WGS sequence"/>
</dbReference>
<comment type="similarity">
    <text evidence="7">Belongs to the glycosyl hydrolase 24 family.</text>
</comment>
<dbReference type="GO" id="GO:0009253">
    <property type="term" value="P:peptidoglycan catabolic process"/>
    <property type="evidence" value="ECO:0007669"/>
    <property type="project" value="InterPro"/>
</dbReference>
<dbReference type="InterPro" id="IPR033907">
    <property type="entry name" value="Endolysin_autolysin"/>
</dbReference>
<evidence type="ECO:0000256" key="3">
    <source>
        <dbReference type="ARBA" id="ARBA00022638"/>
    </source>
</evidence>
<dbReference type="PANTHER" id="PTHR38107:SF3">
    <property type="entry name" value="LYSOZYME RRRD-RELATED"/>
    <property type="match status" value="1"/>
</dbReference>
<protein>
    <recommendedName>
        <fullName evidence="7">Lysozyme</fullName>
        <ecNumber evidence="7">3.2.1.17</ecNumber>
    </recommendedName>
</protein>
<dbReference type="InterPro" id="IPR023347">
    <property type="entry name" value="Lysozyme_dom_sf"/>
</dbReference>
<dbReference type="GO" id="GO:0003796">
    <property type="term" value="F:lysozyme activity"/>
    <property type="evidence" value="ECO:0007669"/>
    <property type="project" value="UniProtKB-EC"/>
</dbReference>
<keyword evidence="5" id="KW-1035">Host cytoplasm</keyword>
<dbReference type="InterPro" id="IPR023346">
    <property type="entry name" value="Lysozyme-like_dom_sf"/>
</dbReference>
<keyword evidence="6 7" id="KW-0326">Glycosidase</keyword>
<dbReference type="Gene3D" id="1.10.530.40">
    <property type="match status" value="1"/>
</dbReference>
<proteinExistence type="inferred from homology"/>
<evidence type="ECO:0000256" key="5">
    <source>
        <dbReference type="ARBA" id="ARBA00023200"/>
    </source>
</evidence>
<comment type="catalytic activity">
    <reaction evidence="1 7">
        <text>Hydrolysis of (1-&gt;4)-beta-linkages between N-acetylmuramic acid and N-acetyl-D-glucosamine residues in a peptidoglycan and between N-acetyl-D-glucosamine residues in chitodextrins.</text>
        <dbReference type="EC" id="3.2.1.17"/>
    </reaction>
</comment>
<dbReference type="CDD" id="cd00737">
    <property type="entry name" value="lyz_endolysin_autolysin"/>
    <property type="match status" value="1"/>
</dbReference>
<evidence type="ECO:0000256" key="7">
    <source>
        <dbReference type="RuleBase" id="RU003788"/>
    </source>
</evidence>
<dbReference type="PANTHER" id="PTHR38107">
    <property type="match status" value="1"/>
</dbReference>
<comment type="caution">
    <text evidence="8">The sequence shown here is derived from an EMBL/GenBank/DDBJ whole genome shotgun (WGS) entry which is preliminary data.</text>
</comment>
<sequence>MARNLVPAVETIRAFEGLADGDPRTANLDPYLCPAGYWTIGWGHVVRDAEGRMLKGTAAAGRAKAIYPSGITLDEARVLLNDDIRALLPTLEAAITVPVNDNQFSALTSFVFNIGVGAFKRASLLRKLNAGDYAAVPKELMRWVRAGGKVLAGLKRRREAEARLWLMP</sequence>
<evidence type="ECO:0000256" key="4">
    <source>
        <dbReference type="ARBA" id="ARBA00022801"/>
    </source>
</evidence>
<evidence type="ECO:0000256" key="2">
    <source>
        <dbReference type="ARBA" id="ARBA00022529"/>
    </source>
</evidence>
<name>A0A564WD90_9PROT</name>
<evidence type="ECO:0000313" key="8">
    <source>
        <dbReference type="EMBL" id="VUX45938.1"/>
    </source>
</evidence>
<keyword evidence="2 7" id="KW-0929">Antimicrobial</keyword>
<dbReference type="EC" id="3.2.1.17" evidence="7"/>
<dbReference type="HAMAP" id="MF_04110">
    <property type="entry name" value="ENDOLYSIN_T4"/>
    <property type="match status" value="1"/>
</dbReference>
<dbReference type="SUPFAM" id="SSF53955">
    <property type="entry name" value="Lysozyme-like"/>
    <property type="match status" value="1"/>
</dbReference>
<dbReference type="AlphaFoldDB" id="A0A564WD90"/>
<dbReference type="GO" id="GO:0016998">
    <property type="term" value="P:cell wall macromolecule catabolic process"/>
    <property type="evidence" value="ECO:0007669"/>
    <property type="project" value="InterPro"/>
</dbReference>
<keyword evidence="9" id="KW-1185">Reference proteome</keyword>
<keyword evidence="3 7" id="KW-0081">Bacteriolytic enzyme</keyword>
<dbReference type="InterPro" id="IPR051018">
    <property type="entry name" value="Bacteriophage_GH24"/>
</dbReference>
<dbReference type="Pfam" id="PF00959">
    <property type="entry name" value="Phage_lysozyme"/>
    <property type="match status" value="1"/>
</dbReference>
<evidence type="ECO:0000256" key="1">
    <source>
        <dbReference type="ARBA" id="ARBA00000632"/>
    </source>
</evidence>